<dbReference type="AlphaFoldDB" id="A0A395GJ65"/>
<dbReference type="EMBL" id="KZ824491">
    <property type="protein sequence ID" value="RAK95521.1"/>
    <property type="molecule type" value="Genomic_DNA"/>
</dbReference>
<name>A0A395GJ65_9EURO</name>
<proteinExistence type="predicted"/>
<dbReference type="GeneID" id="37221211"/>
<organism evidence="1 2">
    <name type="scientific">Aspergillus ibericus CBS 121593</name>
    <dbReference type="NCBI Taxonomy" id="1448316"/>
    <lineage>
        <taxon>Eukaryota</taxon>
        <taxon>Fungi</taxon>
        <taxon>Dikarya</taxon>
        <taxon>Ascomycota</taxon>
        <taxon>Pezizomycotina</taxon>
        <taxon>Eurotiomycetes</taxon>
        <taxon>Eurotiomycetidae</taxon>
        <taxon>Eurotiales</taxon>
        <taxon>Aspergillaceae</taxon>
        <taxon>Aspergillus</taxon>
        <taxon>Aspergillus subgen. Circumdati</taxon>
    </lineage>
</organism>
<accession>A0A395GJ65</accession>
<evidence type="ECO:0000313" key="2">
    <source>
        <dbReference type="Proteomes" id="UP000249402"/>
    </source>
</evidence>
<dbReference type="RefSeq" id="XP_025569849.1">
    <property type="nucleotide sequence ID" value="XM_025716346.1"/>
</dbReference>
<dbReference type="Proteomes" id="UP000249402">
    <property type="component" value="Unassembled WGS sequence"/>
</dbReference>
<dbReference type="VEuPathDB" id="FungiDB:BO80DRAFT_368617"/>
<reference evidence="1 2" key="1">
    <citation type="submission" date="2018-02" db="EMBL/GenBank/DDBJ databases">
        <title>The genomes of Aspergillus section Nigri reveals drivers in fungal speciation.</title>
        <authorList>
            <consortium name="DOE Joint Genome Institute"/>
            <person name="Vesth T.C."/>
            <person name="Nybo J."/>
            <person name="Theobald S."/>
            <person name="Brandl J."/>
            <person name="Frisvad J.C."/>
            <person name="Nielsen K.F."/>
            <person name="Lyhne E.K."/>
            <person name="Kogle M.E."/>
            <person name="Kuo A."/>
            <person name="Riley R."/>
            <person name="Clum A."/>
            <person name="Nolan M."/>
            <person name="Lipzen A."/>
            <person name="Salamov A."/>
            <person name="Henrissat B."/>
            <person name="Wiebenga A."/>
            <person name="De vries R.P."/>
            <person name="Grigoriev I.V."/>
            <person name="Mortensen U.H."/>
            <person name="Andersen M.R."/>
            <person name="Baker S.E."/>
        </authorList>
    </citation>
    <scope>NUCLEOTIDE SEQUENCE [LARGE SCALE GENOMIC DNA]</scope>
    <source>
        <strain evidence="1 2">CBS 121593</strain>
    </source>
</reference>
<gene>
    <name evidence="1" type="ORF">BO80DRAFT_368617</name>
</gene>
<sequence>GLYLTTMPRVYEGRTGTCVSIRAKPHNEWFETISIKEPETTGPIWKEESRPEGWAVDKRATDLLVLRAGSAVSSEQSDWSPYFLV</sequence>
<feature type="non-terminal residue" evidence="1">
    <location>
        <position position="1"/>
    </location>
</feature>
<evidence type="ECO:0000313" key="1">
    <source>
        <dbReference type="EMBL" id="RAK95521.1"/>
    </source>
</evidence>
<keyword evidence="2" id="KW-1185">Reference proteome</keyword>
<protein>
    <submittedName>
        <fullName evidence="1">Uncharacterized protein</fullName>
    </submittedName>
</protein>